<reference evidence="1" key="2">
    <citation type="submission" date="2025-09" db="UniProtKB">
        <authorList>
            <consortium name="Ensembl"/>
        </authorList>
    </citation>
    <scope>IDENTIFICATION</scope>
</reference>
<dbReference type="AlphaFoldDB" id="A0A3Q2T4I5"/>
<sequence>MKLSFNLQYTFVRWSISVVGENINLLVQARYENHNCVEWRPKGENRTCRQRLGTCVRLTCYEFLCFFFFSR</sequence>
<dbReference type="Proteomes" id="UP000265000">
    <property type="component" value="Unplaced"/>
</dbReference>
<name>A0A3Q2T4I5_FUNHE</name>
<accession>A0A3Q2T4I5</accession>
<proteinExistence type="predicted"/>
<evidence type="ECO:0000313" key="2">
    <source>
        <dbReference type="Proteomes" id="UP000265000"/>
    </source>
</evidence>
<evidence type="ECO:0000313" key="1">
    <source>
        <dbReference type="Ensembl" id="ENSFHEP00000009083.1"/>
    </source>
</evidence>
<organism evidence="1 2">
    <name type="scientific">Fundulus heteroclitus</name>
    <name type="common">Killifish</name>
    <name type="synonym">Mummichog</name>
    <dbReference type="NCBI Taxonomy" id="8078"/>
    <lineage>
        <taxon>Eukaryota</taxon>
        <taxon>Metazoa</taxon>
        <taxon>Chordata</taxon>
        <taxon>Craniata</taxon>
        <taxon>Vertebrata</taxon>
        <taxon>Euteleostomi</taxon>
        <taxon>Actinopterygii</taxon>
        <taxon>Neopterygii</taxon>
        <taxon>Teleostei</taxon>
        <taxon>Neoteleostei</taxon>
        <taxon>Acanthomorphata</taxon>
        <taxon>Ovalentaria</taxon>
        <taxon>Atherinomorphae</taxon>
        <taxon>Cyprinodontiformes</taxon>
        <taxon>Fundulidae</taxon>
        <taxon>Fundulus</taxon>
    </lineage>
</organism>
<protein>
    <submittedName>
        <fullName evidence="1">Uncharacterized protein</fullName>
    </submittedName>
</protein>
<reference evidence="1" key="1">
    <citation type="submission" date="2025-08" db="UniProtKB">
        <authorList>
            <consortium name="Ensembl"/>
        </authorList>
    </citation>
    <scope>IDENTIFICATION</scope>
</reference>
<keyword evidence="2" id="KW-1185">Reference proteome</keyword>
<dbReference type="Ensembl" id="ENSFHET00000001085.1">
    <property type="protein sequence ID" value="ENSFHEP00000009083.1"/>
    <property type="gene ID" value="ENSFHEG00000010324.1"/>
</dbReference>